<proteinExistence type="predicted"/>
<organism evidence="14 15">
    <name type="scientific">Anser cygnoides</name>
    <name type="common">Swan goose</name>
    <dbReference type="NCBI Taxonomy" id="8845"/>
    <lineage>
        <taxon>Eukaryota</taxon>
        <taxon>Metazoa</taxon>
        <taxon>Chordata</taxon>
        <taxon>Craniata</taxon>
        <taxon>Vertebrata</taxon>
        <taxon>Euteleostomi</taxon>
        <taxon>Archelosauria</taxon>
        <taxon>Archosauria</taxon>
        <taxon>Dinosauria</taxon>
        <taxon>Saurischia</taxon>
        <taxon>Theropoda</taxon>
        <taxon>Coelurosauria</taxon>
        <taxon>Aves</taxon>
        <taxon>Neognathae</taxon>
        <taxon>Galloanserae</taxon>
        <taxon>Anseriformes</taxon>
        <taxon>Anatidae</taxon>
        <taxon>Anserinae</taxon>
        <taxon>Anser</taxon>
    </lineage>
</organism>
<dbReference type="InterPro" id="IPR003604">
    <property type="entry name" value="Matrin/U1-like-C_Znf_C2H2"/>
</dbReference>
<dbReference type="GO" id="GO:0003676">
    <property type="term" value="F:nucleic acid binding"/>
    <property type="evidence" value="ECO:0007669"/>
    <property type="project" value="InterPro"/>
</dbReference>
<dbReference type="InterPro" id="IPR036236">
    <property type="entry name" value="Znf_C2H2_sf"/>
</dbReference>
<dbReference type="PANTHER" id="PTHR23067:SF8">
    <property type="entry name" value="ZINC FINGER PROTEIN 385B"/>
    <property type="match status" value="1"/>
</dbReference>
<evidence type="ECO:0000256" key="4">
    <source>
        <dbReference type="ARBA" id="ARBA00022737"/>
    </source>
</evidence>
<dbReference type="FunFam" id="3.30.160.60:FF:000983">
    <property type="entry name" value="zinc finger protein 385B isoform X1"/>
    <property type="match status" value="1"/>
</dbReference>
<dbReference type="PROSITE" id="PS00028">
    <property type="entry name" value="ZINC_FINGER_C2H2_1"/>
    <property type="match status" value="2"/>
</dbReference>
<dbReference type="InterPro" id="IPR051845">
    <property type="entry name" value="Znf385"/>
</dbReference>
<evidence type="ECO:0000256" key="12">
    <source>
        <dbReference type="SAM" id="MobiDB-lite"/>
    </source>
</evidence>
<comment type="subcellular location">
    <subcellularLocation>
        <location evidence="1">Nucleus</location>
    </subcellularLocation>
</comment>
<feature type="region of interest" description="Disordered" evidence="12">
    <location>
        <begin position="285"/>
        <end position="305"/>
    </location>
</feature>
<evidence type="ECO:0000256" key="1">
    <source>
        <dbReference type="ARBA" id="ARBA00004123"/>
    </source>
</evidence>
<comment type="function">
    <text evidence="8">May play a role in p53/TP53-mediated apoptosis.</text>
</comment>
<dbReference type="SMART" id="SM00355">
    <property type="entry name" value="ZnF_C2H2"/>
    <property type="match status" value="3"/>
</dbReference>
<dbReference type="GO" id="GO:0008270">
    <property type="term" value="F:zinc ion binding"/>
    <property type="evidence" value="ECO:0007669"/>
    <property type="project" value="UniProtKB-KW"/>
</dbReference>
<feature type="region of interest" description="Disordered" evidence="12">
    <location>
        <begin position="97"/>
        <end position="196"/>
    </location>
</feature>
<evidence type="ECO:0000256" key="10">
    <source>
        <dbReference type="ARBA" id="ARBA00072583"/>
    </source>
</evidence>
<dbReference type="SMART" id="SM00451">
    <property type="entry name" value="ZnF_U1"/>
    <property type="match status" value="3"/>
</dbReference>
<evidence type="ECO:0000256" key="11">
    <source>
        <dbReference type="ARBA" id="ARBA00078494"/>
    </source>
</evidence>
<evidence type="ECO:0000256" key="9">
    <source>
        <dbReference type="ARBA" id="ARBA00063281"/>
    </source>
</evidence>
<evidence type="ECO:0000256" key="7">
    <source>
        <dbReference type="ARBA" id="ARBA00023242"/>
    </source>
</evidence>
<dbReference type="Pfam" id="PF12874">
    <property type="entry name" value="zf-met"/>
    <property type="match status" value="3"/>
</dbReference>
<evidence type="ECO:0000313" key="15">
    <source>
        <dbReference type="Proteomes" id="UP000694521"/>
    </source>
</evidence>
<keyword evidence="15" id="KW-1185">Reference proteome</keyword>
<feature type="compositionally biased region" description="Polar residues" evidence="12">
    <location>
        <begin position="125"/>
        <end position="139"/>
    </location>
</feature>
<feature type="domain" description="C2H2-type" evidence="13">
    <location>
        <begin position="269"/>
        <end position="291"/>
    </location>
</feature>
<dbReference type="Proteomes" id="UP000694521">
    <property type="component" value="Unplaced"/>
</dbReference>
<sequence length="418" mass="45067">MWSGLPSRGTTTLPTLVRTPALMMQPSLDIKPFMPFPVDSSSAVGFFPNFNTMDPVQKAVINHTFGVSVPPKKKQVISCNVCQLRFNSDSQAEAHYKGSKHAKKVKALEATKNKPKVGSSKDSAKANTSCSTPVTANISDKSEDKGKAKPSSASQNSSTEVGAFLPKPGAAAAAPVTPASSSKSTNGAPSTVSESEEEKAKKLLYCSLCKVAVNSLSQLEAHNTGSKHKTMVEARNGAGPIKSYPRPGSRLKVQNGNKGSGLQNKTFHCEICDVHVNSEIQLKQHISSRRHKDRVAGKPMKPKYSPYNKLQRSPSILAVSIFISHHCLCEFVTLGTPTTQRQEHDRPDTCTELLPLQAESALGSDLKIVMYAVCPIKGMQTTLGVLFTARKEGIISGMWNVNHMPCGKLSALLHWCIS</sequence>
<dbReference type="FunFam" id="3.30.160.60:FF:000779">
    <property type="entry name" value="zinc finger protein 385B isoform X1"/>
    <property type="match status" value="1"/>
</dbReference>
<evidence type="ECO:0000259" key="13">
    <source>
        <dbReference type="PROSITE" id="PS00028"/>
    </source>
</evidence>
<keyword evidence="4" id="KW-0677">Repeat</keyword>
<dbReference type="GO" id="GO:0005634">
    <property type="term" value="C:nucleus"/>
    <property type="evidence" value="ECO:0007669"/>
    <property type="project" value="UniProtKB-SubCell"/>
</dbReference>
<keyword evidence="5" id="KW-0863">Zinc-finger</keyword>
<evidence type="ECO:0000256" key="6">
    <source>
        <dbReference type="ARBA" id="ARBA00022833"/>
    </source>
</evidence>
<keyword evidence="7" id="KW-0539">Nucleus</keyword>
<evidence type="ECO:0000256" key="5">
    <source>
        <dbReference type="ARBA" id="ARBA00022771"/>
    </source>
</evidence>
<evidence type="ECO:0000313" key="14">
    <source>
        <dbReference type="Ensembl" id="ENSACDP00005016045.1"/>
    </source>
</evidence>
<accession>A0A8B9E5Q8</accession>
<feature type="compositionally biased region" description="Low complexity" evidence="12">
    <location>
        <begin position="166"/>
        <end position="185"/>
    </location>
</feature>
<feature type="domain" description="C2H2-type" evidence="13">
    <location>
        <begin position="79"/>
        <end position="101"/>
    </location>
</feature>
<dbReference type="InterPro" id="IPR013087">
    <property type="entry name" value="Znf_C2H2_type"/>
</dbReference>
<evidence type="ECO:0000256" key="8">
    <source>
        <dbReference type="ARBA" id="ARBA00060301"/>
    </source>
</evidence>
<evidence type="ECO:0000256" key="2">
    <source>
        <dbReference type="ARBA" id="ARBA00022703"/>
    </source>
</evidence>
<dbReference type="PANTHER" id="PTHR23067">
    <property type="entry name" value="DOUBLE-STRANDED RNA-BINDING ZINC FINGER PROTEIN"/>
    <property type="match status" value="1"/>
</dbReference>
<dbReference type="Gene3D" id="3.30.160.60">
    <property type="entry name" value="Classic Zinc Finger"/>
    <property type="match status" value="3"/>
</dbReference>
<keyword evidence="2" id="KW-0053">Apoptosis</keyword>
<dbReference type="AlphaFoldDB" id="A0A8B9E5Q8"/>
<evidence type="ECO:0000256" key="3">
    <source>
        <dbReference type="ARBA" id="ARBA00022723"/>
    </source>
</evidence>
<dbReference type="FunFam" id="3.30.160.60:FF:000121">
    <property type="entry name" value="zinc finger protein 385B isoform X1"/>
    <property type="match status" value="1"/>
</dbReference>
<keyword evidence="6" id="KW-0862">Zinc</keyword>
<dbReference type="Ensembl" id="ENSACDT00005019309.1">
    <property type="protein sequence ID" value="ENSACDP00005016045.1"/>
    <property type="gene ID" value="ENSACDG00005011746.1"/>
</dbReference>
<comment type="subunit">
    <text evidence="9">Interacts with p53/TP53; the interaction is direct.</text>
</comment>
<protein>
    <recommendedName>
        <fullName evidence="10">Zinc finger protein 385B</fullName>
    </recommendedName>
    <alternativeName>
        <fullName evidence="11">Zinc finger protein 533</fullName>
    </alternativeName>
</protein>
<reference evidence="14" key="2">
    <citation type="submission" date="2025-09" db="UniProtKB">
        <authorList>
            <consortium name="Ensembl"/>
        </authorList>
    </citation>
    <scope>IDENTIFICATION</scope>
</reference>
<gene>
    <name evidence="14" type="primary">ZNF385B</name>
</gene>
<feature type="compositionally biased region" description="Polar residues" evidence="12">
    <location>
        <begin position="151"/>
        <end position="160"/>
    </location>
</feature>
<dbReference type="GO" id="GO:0006915">
    <property type="term" value="P:apoptotic process"/>
    <property type="evidence" value="ECO:0007669"/>
    <property type="project" value="UniProtKB-KW"/>
</dbReference>
<name>A0A8B9E5Q8_ANSCY</name>
<dbReference type="SUPFAM" id="SSF57667">
    <property type="entry name" value="beta-beta-alpha zinc fingers"/>
    <property type="match status" value="3"/>
</dbReference>
<keyword evidence="3" id="KW-0479">Metal-binding</keyword>
<reference evidence="14" key="1">
    <citation type="submission" date="2025-08" db="UniProtKB">
        <authorList>
            <consortium name="Ensembl"/>
        </authorList>
    </citation>
    <scope>IDENTIFICATION</scope>
</reference>